<dbReference type="AlphaFoldDB" id="N9FSQ7"/>
<proteinExistence type="predicted"/>
<dbReference type="PATRIC" id="fig|1217648.3.peg.476"/>
<dbReference type="HOGENOM" id="CLU_1583012_0_0_6"/>
<reference evidence="1 2" key="1">
    <citation type="submission" date="2013-02" db="EMBL/GenBank/DDBJ databases">
        <title>The Genome Sequence of Acinetobacter beijerinckii CIP 110307.</title>
        <authorList>
            <consortium name="The Broad Institute Genome Sequencing Platform"/>
            <consortium name="The Broad Institute Genome Sequencing Center for Infectious Disease"/>
            <person name="Cerqueira G."/>
            <person name="Feldgarden M."/>
            <person name="Courvalin P."/>
            <person name="Perichon B."/>
            <person name="Grillot-Courvalin C."/>
            <person name="Clermont D."/>
            <person name="Rocha E."/>
            <person name="Yoon E.-J."/>
            <person name="Nemec A."/>
            <person name="Walker B."/>
            <person name="Young S.K."/>
            <person name="Zeng Q."/>
            <person name="Gargeya S."/>
            <person name="Fitzgerald M."/>
            <person name="Haas B."/>
            <person name="Abouelleil A."/>
            <person name="Alvarado L."/>
            <person name="Arachchi H.M."/>
            <person name="Berlin A.M."/>
            <person name="Chapman S.B."/>
            <person name="Dewar J."/>
            <person name="Goldberg J."/>
            <person name="Griggs A."/>
            <person name="Gujja S."/>
            <person name="Hansen M."/>
            <person name="Howarth C."/>
            <person name="Imamovic A."/>
            <person name="Larimer J."/>
            <person name="McCowan C."/>
            <person name="Murphy C."/>
            <person name="Neiman D."/>
            <person name="Pearson M."/>
            <person name="Priest M."/>
            <person name="Roberts A."/>
            <person name="Saif S."/>
            <person name="Shea T."/>
            <person name="Sisk P."/>
            <person name="Sykes S."/>
            <person name="Wortman J."/>
            <person name="Nusbaum C."/>
            <person name="Birren B."/>
        </authorList>
    </citation>
    <scope>NUCLEOTIDE SEQUENCE [LARGE SCALE GENOMIC DNA]</scope>
    <source>
        <strain evidence="1 2">CIP 110307</strain>
    </source>
</reference>
<organism evidence="1 2">
    <name type="scientific">Acinetobacter beijerinckii CIP 110307</name>
    <dbReference type="NCBI Taxonomy" id="1217648"/>
    <lineage>
        <taxon>Bacteria</taxon>
        <taxon>Pseudomonadati</taxon>
        <taxon>Pseudomonadota</taxon>
        <taxon>Gammaproteobacteria</taxon>
        <taxon>Moraxellales</taxon>
        <taxon>Moraxellaceae</taxon>
        <taxon>Acinetobacter</taxon>
    </lineage>
</organism>
<gene>
    <name evidence="1" type="ORF">F933_00491</name>
</gene>
<comment type="caution">
    <text evidence="1">The sequence shown here is derived from an EMBL/GenBank/DDBJ whole genome shotgun (WGS) entry which is preliminary data.</text>
</comment>
<name>N9FSQ7_9GAMM</name>
<accession>N9FSQ7</accession>
<evidence type="ECO:0000313" key="1">
    <source>
        <dbReference type="EMBL" id="ENW07966.1"/>
    </source>
</evidence>
<dbReference type="EMBL" id="APQL01000003">
    <property type="protein sequence ID" value="ENW07966.1"/>
    <property type="molecule type" value="Genomic_DNA"/>
</dbReference>
<keyword evidence="2" id="KW-1185">Reference proteome</keyword>
<dbReference type="Proteomes" id="UP000017670">
    <property type="component" value="Unassembled WGS sequence"/>
</dbReference>
<dbReference type="GeneID" id="29855676"/>
<evidence type="ECO:0000313" key="2">
    <source>
        <dbReference type="Proteomes" id="UP000017670"/>
    </source>
</evidence>
<sequence length="168" mass="19020">MRILIFIIAIFILNGCSGNVYTVKNPIIESNKKVLGIPFYGYKIQEKTVLLDRIRNPKTGEITHSMYESESSKKYCKPDKRIDKIPVADYSQLYYIYYDPAFFESSKFGVTLEKGMLTSINSESTPGPKVAIETLQGIASLREDILNGFNVQESLVQTKSIILCSEEK</sequence>
<protein>
    <submittedName>
        <fullName evidence="1">Uncharacterized protein</fullName>
    </submittedName>
</protein>
<dbReference type="RefSeq" id="WP_005058219.1">
    <property type="nucleotide sequence ID" value="NZ_KB849764.1"/>
</dbReference>